<evidence type="ECO:0000313" key="1">
    <source>
        <dbReference type="EMBL" id="KAH7926922.1"/>
    </source>
</evidence>
<keyword evidence="1" id="KW-0489">Methyltransferase</keyword>
<sequence>MPPSALRALLNIIADSVEAIERHYGSEGLEFPALDDVFTAESERARLDSVVQDAATLISAASYQLIATVQQPQTTIFNALIAYYLPVSLRVATETNVVEILREAGPRGLHVKEIAKKNNVDAAKLTRLMRYLATHHIFKELSPDTYTNNRLSSICDTGKSVSDLFANPLDKYDGTNGIAALIGHCTDQDYKGAGCILEHLQDPATAFEDSPVRTPMMRAFTSDTDMWTWFERPPNQPRLKRFGVAMDGMNSMHTTDSILKGFDWGSLLPGSVVVDVGGGIGVSCLALAKAHPHLRYVVQDRPPVVELGMKHCEQVLPGALESGYVKYQAHDFFEPQPVPDASVFVLKQITHNWPDSYAIRILKHLRCAALDSTKLVLIDNIIQYSCPDDTPVKGVPKLSPPSPLLANLGAANITPYNLDLAMFVHCGALERTMVHLVEITKSAGWKIVEVNSLAAIGPYLPHIIAVPA</sequence>
<keyword evidence="1" id="KW-0808">Transferase</keyword>
<protein>
    <submittedName>
        <fullName evidence="1">S-adenosyl-L-methionine-dependent methyltransferase</fullName>
    </submittedName>
</protein>
<accession>A0ACB8BMW7</accession>
<name>A0ACB8BMW7_9AGAM</name>
<gene>
    <name evidence="1" type="ORF">BV22DRAFT_1008042</name>
</gene>
<reference evidence="1" key="1">
    <citation type="journal article" date="2021" name="New Phytol.">
        <title>Evolutionary innovations through gain and loss of genes in the ectomycorrhizal Boletales.</title>
        <authorList>
            <person name="Wu G."/>
            <person name="Miyauchi S."/>
            <person name="Morin E."/>
            <person name="Kuo A."/>
            <person name="Drula E."/>
            <person name="Varga T."/>
            <person name="Kohler A."/>
            <person name="Feng B."/>
            <person name="Cao Y."/>
            <person name="Lipzen A."/>
            <person name="Daum C."/>
            <person name="Hundley H."/>
            <person name="Pangilinan J."/>
            <person name="Johnson J."/>
            <person name="Barry K."/>
            <person name="LaButti K."/>
            <person name="Ng V."/>
            <person name="Ahrendt S."/>
            <person name="Min B."/>
            <person name="Choi I.G."/>
            <person name="Park H."/>
            <person name="Plett J.M."/>
            <person name="Magnuson J."/>
            <person name="Spatafora J.W."/>
            <person name="Nagy L.G."/>
            <person name="Henrissat B."/>
            <person name="Grigoriev I.V."/>
            <person name="Yang Z.L."/>
            <person name="Xu J."/>
            <person name="Martin F.M."/>
        </authorList>
    </citation>
    <scope>NUCLEOTIDE SEQUENCE</scope>
    <source>
        <strain evidence="1">KUC20120723A-06</strain>
    </source>
</reference>
<proteinExistence type="predicted"/>
<keyword evidence="2" id="KW-1185">Reference proteome</keyword>
<organism evidence="1 2">
    <name type="scientific">Leucogyrophana mollusca</name>
    <dbReference type="NCBI Taxonomy" id="85980"/>
    <lineage>
        <taxon>Eukaryota</taxon>
        <taxon>Fungi</taxon>
        <taxon>Dikarya</taxon>
        <taxon>Basidiomycota</taxon>
        <taxon>Agaricomycotina</taxon>
        <taxon>Agaricomycetes</taxon>
        <taxon>Agaricomycetidae</taxon>
        <taxon>Boletales</taxon>
        <taxon>Boletales incertae sedis</taxon>
        <taxon>Leucogyrophana</taxon>
    </lineage>
</organism>
<evidence type="ECO:0000313" key="2">
    <source>
        <dbReference type="Proteomes" id="UP000790709"/>
    </source>
</evidence>
<comment type="caution">
    <text evidence="1">The sequence shown here is derived from an EMBL/GenBank/DDBJ whole genome shotgun (WGS) entry which is preliminary data.</text>
</comment>
<dbReference type="EMBL" id="MU266375">
    <property type="protein sequence ID" value="KAH7926922.1"/>
    <property type="molecule type" value="Genomic_DNA"/>
</dbReference>
<dbReference type="Proteomes" id="UP000790709">
    <property type="component" value="Unassembled WGS sequence"/>
</dbReference>